<dbReference type="EMBL" id="SOYY01000020">
    <property type="protein sequence ID" value="KAA0706420.1"/>
    <property type="molecule type" value="Genomic_DNA"/>
</dbReference>
<dbReference type="PANTHER" id="PTHR10760">
    <property type="entry name" value="TORSIN"/>
    <property type="match status" value="1"/>
</dbReference>
<dbReference type="Pfam" id="PF21376">
    <property type="entry name" value="TOR1A_C"/>
    <property type="match status" value="1"/>
</dbReference>
<dbReference type="InterPro" id="IPR027417">
    <property type="entry name" value="P-loop_NTPase"/>
</dbReference>
<comment type="similarity">
    <text evidence="1">Belongs to the ClpA/ClpB family. Torsin subfamily.</text>
</comment>
<dbReference type="InterPro" id="IPR010448">
    <property type="entry name" value="Torsin"/>
</dbReference>
<dbReference type="InterPro" id="IPR003593">
    <property type="entry name" value="AAA+_ATPase"/>
</dbReference>
<dbReference type="Gene3D" id="3.40.50.300">
    <property type="entry name" value="P-loop containing nucleotide triphosphate hydrolases"/>
    <property type="match status" value="1"/>
</dbReference>
<evidence type="ECO:0000256" key="2">
    <source>
        <dbReference type="SAM" id="SignalP"/>
    </source>
</evidence>
<dbReference type="InterPro" id="IPR049337">
    <property type="entry name" value="TOR1A_C"/>
</dbReference>
<dbReference type="SUPFAM" id="SSF52540">
    <property type="entry name" value="P-loop containing nucleoside triphosphate hydrolases"/>
    <property type="match status" value="1"/>
</dbReference>
<dbReference type="Proteomes" id="UP000324632">
    <property type="component" value="Chromosome 20"/>
</dbReference>
<dbReference type="GO" id="GO:0005524">
    <property type="term" value="F:ATP binding"/>
    <property type="evidence" value="ECO:0007669"/>
    <property type="project" value="InterPro"/>
</dbReference>
<dbReference type="GO" id="GO:0019894">
    <property type="term" value="F:kinesin binding"/>
    <property type="evidence" value="ECO:0007669"/>
    <property type="project" value="TreeGrafter"/>
</dbReference>
<dbReference type="GO" id="GO:0005635">
    <property type="term" value="C:nuclear envelope"/>
    <property type="evidence" value="ECO:0007669"/>
    <property type="project" value="TreeGrafter"/>
</dbReference>
<dbReference type="GO" id="GO:0016887">
    <property type="term" value="F:ATP hydrolysis activity"/>
    <property type="evidence" value="ECO:0007669"/>
    <property type="project" value="InterPro"/>
</dbReference>
<evidence type="ECO:0000259" key="3">
    <source>
        <dbReference type="SMART" id="SM00382"/>
    </source>
</evidence>
<feature type="chain" id="PRO_5022843031" evidence="2">
    <location>
        <begin position="19"/>
        <end position="319"/>
    </location>
</feature>
<dbReference type="GO" id="GO:0034504">
    <property type="term" value="P:protein localization to nucleus"/>
    <property type="evidence" value="ECO:0007669"/>
    <property type="project" value="TreeGrafter"/>
</dbReference>
<dbReference type="GO" id="GO:0005788">
    <property type="term" value="C:endoplasmic reticulum lumen"/>
    <property type="evidence" value="ECO:0007669"/>
    <property type="project" value="TreeGrafter"/>
</dbReference>
<dbReference type="SMART" id="SM00382">
    <property type="entry name" value="AAA"/>
    <property type="match status" value="1"/>
</dbReference>
<proteinExistence type="inferred from homology"/>
<dbReference type="Pfam" id="PF06309">
    <property type="entry name" value="Torsin"/>
    <property type="match status" value="1"/>
</dbReference>
<keyword evidence="2" id="KW-0732">Signal</keyword>
<feature type="signal peptide" evidence="2">
    <location>
        <begin position="1"/>
        <end position="18"/>
    </location>
</feature>
<dbReference type="InterPro" id="IPR001270">
    <property type="entry name" value="ClpA/B"/>
</dbReference>
<evidence type="ECO:0000313" key="4">
    <source>
        <dbReference type="EMBL" id="KAA0706420.1"/>
    </source>
</evidence>
<gene>
    <name evidence="4" type="ORF">E1301_Tti022445</name>
</gene>
<reference evidence="4 5" key="1">
    <citation type="journal article" date="2019" name="Mol. Ecol. Resour.">
        <title>Chromosome-level genome assembly of Triplophysa tibetana, a fish adapted to the harsh high-altitude environment of the Tibetan Plateau.</title>
        <authorList>
            <person name="Yang X."/>
            <person name="Liu H."/>
            <person name="Ma Z."/>
            <person name="Zou Y."/>
            <person name="Zou M."/>
            <person name="Mao Y."/>
            <person name="Li X."/>
            <person name="Wang H."/>
            <person name="Chen T."/>
            <person name="Wang W."/>
            <person name="Yang R."/>
        </authorList>
    </citation>
    <scope>NUCLEOTIDE SEQUENCE [LARGE SCALE GENOMIC DNA]</scope>
    <source>
        <strain evidence="4">TTIB1903HZAU</strain>
        <tissue evidence="4">Muscle</tissue>
    </source>
</reference>
<accession>A0A5A9N9J2</accession>
<dbReference type="GO" id="GO:0071763">
    <property type="term" value="P:nuclear membrane organization"/>
    <property type="evidence" value="ECO:0007669"/>
    <property type="project" value="TreeGrafter"/>
</dbReference>
<organism evidence="4 5">
    <name type="scientific">Triplophysa tibetana</name>
    <dbReference type="NCBI Taxonomy" id="1572043"/>
    <lineage>
        <taxon>Eukaryota</taxon>
        <taxon>Metazoa</taxon>
        <taxon>Chordata</taxon>
        <taxon>Craniata</taxon>
        <taxon>Vertebrata</taxon>
        <taxon>Euteleostomi</taxon>
        <taxon>Actinopterygii</taxon>
        <taxon>Neopterygii</taxon>
        <taxon>Teleostei</taxon>
        <taxon>Ostariophysi</taxon>
        <taxon>Cypriniformes</taxon>
        <taxon>Nemacheilidae</taxon>
        <taxon>Triplophysa</taxon>
    </lineage>
</organism>
<comment type="caution">
    <text evidence="4">The sequence shown here is derived from an EMBL/GenBank/DDBJ whole genome shotgun (WGS) entry which is preliminary data.</text>
</comment>
<dbReference type="PANTHER" id="PTHR10760:SF14">
    <property type="entry name" value="TORSIN-1B"/>
    <property type="match status" value="1"/>
</dbReference>
<protein>
    <submittedName>
        <fullName evidence="4">Torsin-1A Dystonia 1 protein</fullName>
    </submittedName>
</protein>
<sequence>MKSVEIFVLFLLLPIVETGVFDFFSGLFDNDKLLPFDSEEFKKDLRKSLYGQHIASKTILKAVSGFMKDPNPPKPLVLSLHGPSGVGKTYVTKIIARNIYQMGEESKHVHTFSAKYHFPHKKQMESAMYESELKQWIHGNVSSFPHSMFIFDETEKMNPQLIESIKPFLDYMPHIDGVSFRKAIFIFLSNAGHNGIINFALDFWRKDKVREEIQINTEEMEMLVYEDILIEKSSGDSQSCLLYQHLVDHIIPFLPLELRHVQACVLAEMSSLNVIDLDVAHTVAKEMSDYPPEEKIFSLRGCKSIRQKLMLHIDERDII</sequence>
<evidence type="ECO:0000256" key="1">
    <source>
        <dbReference type="ARBA" id="ARBA00006235"/>
    </source>
</evidence>
<dbReference type="AlphaFoldDB" id="A0A5A9N9J2"/>
<keyword evidence="5" id="KW-1185">Reference proteome</keyword>
<feature type="domain" description="AAA+ ATPase" evidence="3">
    <location>
        <begin position="74"/>
        <end position="216"/>
    </location>
</feature>
<evidence type="ECO:0000313" key="5">
    <source>
        <dbReference type="Proteomes" id="UP000324632"/>
    </source>
</evidence>
<name>A0A5A9N9J2_9TELE</name>
<dbReference type="PRINTS" id="PR00300">
    <property type="entry name" value="CLPPROTEASEA"/>
</dbReference>